<evidence type="ECO:0000313" key="2">
    <source>
        <dbReference type="Proteomes" id="UP000031668"/>
    </source>
</evidence>
<comment type="caution">
    <text evidence="1">The sequence shown here is derived from an EMBL/GenBank/DDBJ whole genome shotgun (WGS) entry which is preliminary data.</text>
</comment>
<reference evidence="1 2" key="1">
    <citation type="journal article" date="2014" name="Genome Biol. Evol.">
        <title>The genome of the myxosporean Thelohanellus kitauei shows adaptations to nutrient acquisition within its fish host.</title>
        <authorList>
            <person name="Yang Y."/>
            <person name="Xiong J."/>
            <person name="Zhou Z."/>
            <person name="Huo F."/>
            <person name="Miao W."/>
            <person name="Ran C."/>
            <person name="Liu Y."/>
            <person name="Zhang J."/>
            <person name="Feng J."/>
            <person name="Wang M."/>
            <person name="Wang M."/>
            <person name="Wang L."/>
            <person name="Yao B."/>
        </authorList>
    </citation>
    <scope>NUCLEOTIDE SEQUENCE [LARGE SCALE GENOMIC DNA]</scope>
    <source>
        <strain evidence="1">Wuqing</strain>
    </source>
</reference>
<gene>
    <name evidence="1" type="ORF">RF11_10937</name>
</gene>
<organism evidence="1 2">
    <name type="scientific">Thelohanellus kitauei</name>
    <name type="common">Myxosporean</name>
    <dbReference type="NCBI Taxonomy" id="669202"/>
    <lineage>
        <taxon>Eukaryota</taxon>
        <taxon>Metazoa</taxon>
        <taxon>Cnidaria</taxon>
        <taxon>Myxozoa</taxon>
        <taxon>Myxosporea</taxon>
        <taxon>Bivalvulida</taxon>
        <taxon>Platysporina</taxon>
        <taxon>Myxobolidae</taxon>
        <taxon>Thelohanellus</taxon>
    </lineage>
</organism>
<dbReference type="AlphaFoldDB" id="A0A0C2IG35"/>
<proteinExistence type="predicted"/>
<sequence>MLLGLNWRTPDRWQIRPRDVHGRDSGRIRPTVFLSIRRDHLTAGQAWFYRIVDVHIVTSLSMTVPQDSSLGWRQCSREITATSEGGSGAPQMTLWLPKLPLYAWQIG</sequence>
<dbReference type="EMBL" id="JWZT01004359">
    <property type="protein sequence ID" value="KII64269.1"/>
    <property type="molecule type" value="Genomic_DNA"/>
</dbReference>
<name>A0A0C2IG35_THEKT</name>
<accession>A0A0C2IG35</accession>
<dbReference type="Proteomes" id="UP000031668">
    <property type="component" value="Unassembled WGS sequence"/>
</dbReference>
<protein>
    <submittedName>
        <fullName evidence="1">Uncharacterized protein</fullName>
    </submittedName>
</protein>
<evidence type="ECO:0000313" key="1">
    <source>
        <dbReference type="EMBL" id="KII64269.1"/>
    </source>
</evidence>
<keyword evidence="2" id="KW-1185">Reference proteome</keyword>